<dbReference type="SUPFAM" id="SSF103473">
    <property type="entry name" value="MFS general substrate transporter"/>
    <property type="match status" value="1"/>
</dbReference>
<dbReference type="RefSeq" id="WP_345652418.1">
    <property type="nucleotide sequence ID" value="NZ_BAABLY010000082.1"/>
</dbReference>
<reference evidence="15 16" key="1">
    <citation type="submission" date="2024-03" db="EMBL/GenBank/DDBJ databases">
        <title>Draft genome sequence of Pseudonocardia tropica JCM 19149.</title>
        <authorList>
            <person name="Butdee W."/>
            <person name="Duangmal K."/>
        </authorList>
    </citation>
    <scope>NUCLEOTIDE SEQUENCE [LARGE SCALE GENOMIC DNA]</scope>
    <source>
        <strain evidence="15 16">JCM 19149</strain>
    </source>
</reference>
<feature type="transmembrane region" description="Helical" evidence="13">
    <location>
        <begin position="155"/>
        <end position="173"/>
    </location>
</feature>
<dbReference type="Proteomes" id="UP001464923">
    <property type="component" value="Unassembled WGS sequence"/>
</dbReference>
<evidence type="ECO:0000256" key="1">
    <source>
        <dbReference type="ARBA" id="ARBA00003279"/>
    </source>
</evidence>
<accession>A0ABV1JT78</accession>
<dbReference type="InterPro" id="IPR036259">
    <property type="entry name" value="MFS_trans_sf"/>
</dbReference>
<feature type="transmembrane region" description="Helical" evidence="13">
    <location>
        <begin position="185"/>
        <end position="204"/>
    </location>
</feature>
<keyword evidence="6 13" id="KW-0812">Transmembrane</keyword>
<evidence type="ECO:0000256" key="5">
    <source>
        <dbReference type="ARBA" id="ARBA00022475"/>
    </source>
</evidence>
<evidence type="ECO:0000256" key="11">
    <source>
        <dbReference type="ARBA" id="ARBA00023251"/>
    </source>
</evidence>
<dbReference type="PANTHER" id="PTHR23501">
    <property type="entry name" value="MAJOR FACILITATOR SUPERFAMILY"/>
    <property type="match status" value="1"/>
</dbReference>
<gene>
    <name evidence="15" type="ORF">WHI96_08670</name>
</gene>
<keyword evidence="11" id="KW-0046">Antibiotic resistance</keyword>
<dbReference type="PRINTS" id="PR01036">
    <property type="entry name" value="TCRTETB"/>
</dbReference>
<feature type="transmembrane region" description="Helical" evidence="13">
    <location>
        <begin position="68"/>
        <end position="88"/>
    </location>
</feature>
<keyword evidence="9" id="KW-0406">Ion transport</keyword>
<organism evidence="15 16">
    <name type="scientific">Pseudonocardia tropica</name>
    <dbReference type="NCBI Taxonomy" id="681289"/>
    <lineage>
        <taxon>Bacteria</taxon>
        <taxon>Bacillati</taxon>
        <taxon>Actinomycetota</taxon>
        <taxon>Actinomycetes</taxon>
        <taxon>Pseudonocardiales</taxon>
        <taxon>Pseudonocardiaceae</taxon>
        <taxon>Pseudonocardia</taxon>
    </lineage>
</organism>
<evidence type="ECO:0000256" key="3">
    <source>
        <dbReference type="ARBA" id="ARBA00007520"/>
    </source>
</evidence>
<sequence length="432" mass="42229">MLLSIVLGLLFGLAGTSTSGVTVALPLLADGLGIDTAAATWMVSGYAVALAVATPVHGRLADAVGIRAPLCTGVSLLGLGALAAAFAPNFGLLMAARIVQGLGAASIPVLASALLSARTPPERRGGALGRLAGVSAALSALGPLVGGALTTVGGWRAAVALPALALLAVPYLWRRSVVRGDGARVDLVGAVIVATAVTGLVLLVQSPSAGAVAAVVGGVLLAVGVPVTALWVRARPDGFLPRGVVRNATVVRSSLCASAVPASWFALLLGIPLELAERGWTPLTTGLVLVPSAVVALGCPAASAFLQARIGPRQTLTLACATTVVGLAVAVAGVAGHLPWVLALAPMLVTLAFGTGQPAMIAAVGSAVPEDRRSSAIGVATLCFLTGAGVGAAVIGGFAAVVGLTAALALLLVLPMAGTAVQLLSGRRAGTA</sequence>
<evidence type="ECO:0000256" key="2">
    <source>
        <dbReference type="ARBA" id="ARBA00004651"/>
    </source>
</evidence>
<comment type="subcellular location">
    <subcellularLocation>
        <location evidence="2">Cell membrane</location>
        <topology evidence="2">Multi-pass membrane protein</topology>
    </subcellularLocation>
</comment>
<feature type="transmembrane region" description="Helical" evidence="13">
    <location>
        <begin position="210"/>
        <end position="232"/>
    </location>
</feature>
<feature type="transmembrane region" description="Helical" evidence="13">
    <location>
        <begin position="344"/>
        <end position="364"/>
    </location>
</feature>
<dbReference type="EMBL" id="JBEDNP010000004">
    <property type="protein sequence ID" value="MEQ3538891.1"/>
    <property type="molecule type" value="Genomic_DNA"/>
</dbReference>
<feature type="transmembrane region" description="Helical" evidence="13">
    <location>
        <begin position="318"/>
        <end position="338"/>
    </location>
</feature>
<evidence type="ECO:0000313" key="15">
    <source>
        <dbReference type="EMBL" id="MEQ3538891.1"/>
    </source>
</evidence>
<dbReference type="PANTHER" id="PTHR23501:SF188">
    <property type="entry name" value="TETRACYCLINE RESISTANCE PROTEIN"/>
    <property type="match status" value="1"/>
</dbReference>
<evidence type="ECO:0000256" key="8">
    <source>
        <dbReference type="ARBA" id="ARBA00022989"/>
    </source>
</evidence>
<dbReference type="Gene3D" id="1.20.1720.10">
    <property type="entry name" value="Multidrug resistance protein D"/>
    <property type="match status" value="1"/>
</dbReference>
<dbReference type="InterPro" id="IPR020846">
    <property type="entry name" value="MFS_dom"/>
</dbReference>
<evidence type="ECO:0000256" key="12">
    <source>
        <dbReference type="ARBA" id="ARBA00040630"/>
    </source>
</evidence>
<proteinExistence type="inferred from homology"/>
<feature type="domain" description="Major facilitator superfamily (MFS) profile" evidence="14">
    <location>
        <begin position="1"/>
        <end position="430"/>
    </location>
</feature>
<comment type="similarity">
    <text evidence="3">Belongs to the major facilitator superfamily. TCR/Tet family.</text>
</comment>
<dbReference type="PROSITE" id="PS50850">
    <property type="entry name" value="MFS"/>
    <property type="match status" value="1"/>
</dbReference>
<evidence type="ECO:0000256" key="7">
    <source>
        <dbReference type="ARBA" id="ARBA00022781"/>
    </source>
</evidence>
<keyword evidence="7" id="KW-0375">Hydrogen ion transport</keyword>
<keyword evidence="5" id="KW-1003">Cell membrane</keyword>
<name>A0ABV1JT78_9PSEU</name>
<feature type="transmembrane region" description="Helical" evidence="13">
    <location>
        <begin position="285"/>
        <end position="306"/>
    </location>
</feature>
<evidence type="ECO:0000256" key="10">
    <source>
        <dbReference type="ARBA" id="ARBA00023136"/>
    </source>
</evidence>
<evidence type="ECO:0000256" key="6">
    <source>
        <dbReference type="ARBA" id="ARBA00022692"/>
    </source>
</evidence>
<evidence type="ECO:0000313" key="16">
    <source>
        <dbReference type="Proteomes" id="UP001464923"/>
    </source>
</evidence>
<protein>
    <recommendedName>
        <fullName evidence="12">Tetracycline resistance protein</fullName>
    </recommendedName>
</protein>
<dbReference type="InterPro" id="IPR011701">
    <property type="entry name" value="MFS"/>
</dbReference>
<evidence type="ECO:0000256" key="4">
    <source>
        <dbReference type="ARBA" id="ARBA00022449"/>
    </source>
</evidence>
<evidence type="ECO:0000256" key="9">
    <source>
        <dbReference type="ARBA" id="ARBA00023065"/>
    </source>
</evidence>
<keyword evidence="10 13" id="KW-0472">Membrane</keyword>
<feature type="transmembrane region" description="Helical" evidence="13">
    <location>
        <begin position="36"/>
        <end position="56"/>
    </location>
</feature>
<comment type="caution">
    <text evidence="15">The sequence shown here is derived from an EMBL/GenBank/DDBJ whole genome shotgun (WGS) entry which is preliminary data.</text>
</comment>
<comment type="function">
    <text evidence="1">Resistance to tetracycline by an active tetracycline efflux. This is an energy-dependent process that decreases the accumulation of the antibiotic in whole cells. This protein functions as a metal-tetracycline/H(+) antiporter.</text>
</comment>
<evidence type="ECO:0000259" key="14">
    <source>
        <dbReference type="PROSITE" id="PS50850"/>
    </source>
</evidence>
<feature type="transmembrane region" description="Helical" evidence="13">
    <location>
        <begin position="94"/>
        <end position="115"/>
    </location>
</feature>
<evidence type="ECO:0000256" key="13">
    <source>
        <dbReference type="SAM" id="Phobius"/>
    </source>
</evidence>
<keyword evidence="4" id="KW-0813">Transport</keyword>
<keyword evidence="8 13" id="KW-1133">Transmembrane helix</keyword>
<feature type="transmembrane region" description="Helical" evidence="13">
    <location>
        <begin position="376"/>
        <end position="395"/>
    </location>
</feature>
<dbReference type="Gene3D" id="1.20.1250.20">
    <property type="entry name" value="MFS general substrate transporter like domains"/>
    <property type="match status" value="1"/>
</dbReference>
<keyword evidence="16" id="KW-1185">Reference proteome</keyword>
<dbReference type="Pfam" id="PF07690">
    <property type="entry name" value="MFS_1"/>
    <property type="match status" value="2"/>
</dbReference>
<feature type="transmembrane region" description="Helical" evidence="13">
    <location>
        <begin position="253"/>
        <end position="273"/>
    </location>
</feature>
<keyword evidence="4" id="KW-0050">Antiport</keyword>
<feature type="transmembrane region" description="Helical" evidence="13">
    <location>
        <begin position="127"/>
        <end position="149"/>
    </location>
</feature>
<feature type="transmembrane region" description="Helical" evidence="13">
    <location>
        <begin position="401"/>
        <end position="424"/>
    </location>
</feature>